<dbReference type="GO" id="GO:0003677">
    <property type="term" value="F:DNA binding"/>
    <property type="evidence" value="ECO:0007669"/>
    <property type="project" value="UniProtKB-KW"/>
</dbReference>
<comment type="caution">
    <text evidence="3">The sequence shown here is derived from an EMBL/GenBank/DDBJ whole genome shotgun (WGS) entry which is preliminary data.</text>
</comment>
<dbReference type="GO" id="GO:0005829">
    <property type="term" value="C:cytosol"/>
    <property type="evidence" value="ECO:0007669"/>
    <property type="project" value="TreeGrafter"/>
</dbReference>
<dbReference type="GO" id="GO:0003700">
    <property type="term" value="F:DNA-binding transcription factor activity"/>
    <property type="evidence" value="ECO:0007669"/>
    <property type="project" value="TreeGrafter"/>
</dbReference>
<feature type="domain" description="HTH cro/C1-type" evidence="2">
    <location>
        <begin position="6"/>
        <end position="60"/>
    </location>
</feature>
<sequence length="125" mass="14182">MFGERLKKILESKNISQMQFAKELGLTPPAINRWCNNVTQPDYDTLVTIAEKLNVSIDYLLGNDLKDIKVEEKNKELVQSLATGLTDPLNKALYSKASELKNDRDKEAVLKVIEAFINDVDNRDN</sequence>
<evidence type="ECO:0000313" key="4">
    <source>
        <dbReference type="Proteomes" id="UP000886833"/>
    </source>
</evidence>
<dbReference type="AlphaFoldDB" id="A0A9D1GAR6"/>
<evidence type="ECO:0000259" key="2">
    <source>
        <dbReference type="PROSITE" id="PS50943"/>
    </source>
</evidence>
<dbReference type="SUPFAM" id="SSF47413">
    <property type="entry name" value="lambda repressor-like DNA-binding domains"/>
    <property type="match status" value="1"/>
</dbReference>
<keyword evidence="1" id="KW-0238">DNA-binding</keyword>
<dbReference type="PANTHER" id="PTHR46797">
    <property type="entry name" value="HTH-TYPE TRANSCRIPTIONAL REGULATOR"/>
    <property type="match status" value="1"/>
</dbReference>
<evidence type="ECO:0000256" key="1">
    <source>
        <dbReference type="ARBA" id="ARBA00023125"/>
    </source>
</evidence>
<dbReference type="PANTHER" id="PTHR46797:SF1">
    <property type="entry name" value="METHYLPHOSPHONATE SYNTHASE"/>
    <property type="match status" value="1"/>
</dbReference>
<dbReference type="EMBL" id="DVKQ01000002">
    <property type="protein sequence ID" value="HIT36869.1"/>
    <property type="molecule type" value="Genomic_DNA"/>
</dbReference>
<accession>A0A9D1GAR6</accession>
<organism evidence="3 4">
    <name type="scientific">Candidatus Onthousia faecipullorum</name>
    <dbReference type="NCBI Taxonomy" id="2840887"/>
    <lineage>
        <taxon>Bacteria</taxon>
        <taxon>Bacillati</taxon>
        <taxon>Bacillota</taxon>
        <taxon>Bacilli</taxon>
        <taxon>Candidatus Onthousia</taxon>
    </lineage>
</organism>
<dbReference type="Proteomes" id="UP000886833">
    <property type="component" value="Unassembled WGS sequence"/>
</dbReference>
<proteinExistence type="predicted"/>
<dbReference type="InterPro" id="IPR001387">
    <property type="entry name" value="Cro/C1-type_HTH"/>
</dbReference>
<dbReference type="Gene3D" id="1.10.260.40">
    <property type="entry name" value="lambda repressor-like DNA-binding domains"/>
    <property type="match status" value="1"/>
</dbReference>
<gene>
    <name evidence="3" type="ORF">IAB59_00090</name>
</gene>
<dbReference type="InterPro" id="IPR010982">
    <property type="entry name" value="Lambda_DNA-bd_dom_sf"/>
</dbReference>
<dbReference type="SMART" id="SM00530">
    <property type="entry name" value="HTH_XRE"/>
    <property type="match status" value="1"/>
</dbReference>
<reference evidence="3" key="1">
    <citation type="submission" date="2020-10" db="EMBL/GenBank/DDBJ databases">
        <authorList>
            <person name="Gilroy R."/>
        </authorList>
    </citation>
    <scope>NUCLEOTIDE SEQUENCE</scope>
    <source>
        <strain evidence="3">CHK195-26880</strain>
    </source>
</reference>
<protein>
    <submittedName>
        <fullName evidence="3">Helix-turn-helix transcriptional regulator</fullName>
    </submittedName>
</protein>
<reference evidence="3" key="2">
    <citation type="journal article" date="2021" name="PeerJ">
        <title>Extensive microbial diversity within the chicken gut microbiome revealed by metagenomics and culture.</title>
        <authorList>
            <person name="Gilroy R."/>
            <person name="Ravi A."/>
            <person name="Getino M."/>
            <person name="Pursley I."/>
            <person name="Horton D.L."/>
            <person name="Alikhan N.F."/>
            <person name="Baker D."/>
            <person name="Gharbi K."/>
            <person name="Hall N."/>
            <person name="Watson M."/>
            <person name="Adriaenssens E.M."/>
            <person name="Foster-Nyarko E."/>
            <person name="Jarju S."/>
            <person name="Secka A."/>
            <person name="Antonio M."/>
            <person name="Oren A."/>
            <person name="Chaudhuri R.R."/>
            <person name="La Ragione R."/>
            <person name="Hildebrand F."/>
            <person name="Pallen M.J."/>
        </authorList>
    </citation>
    <scope>NUCLEOTIDE SEQUENCE</scope>
    <source>
        <strain evidence="3">CHK195-26880</strain>
    </source>
</reference>
<dbReference type="Pfam" id="PF01381">
    <property type="entry name" value="HTH_3"/>
    <property type="match status" value="1"/>
</dbReference>
<name>A0A9D1GAR6_9FIRM</name>
<dbReference type="PROSITE" id="PS50943">
    <property type="entry name" value="HTH_CROC1"/>
    <property type="match status" value="1"/>
</dbReference>
<dbReference type="CDD" id="cd00093">
    <property type="entry name" value="HTH_XRE"/>
    <property type="match status" value="1"/>
</dbReference>
<dbReference type="InterPro" id="IPR050807">
    <property type="entry name" value="TransReg_Diox_bact_type"/>
</dbReference>
<evidence type="ECO:0000313" key="3">
    <source>
        <dbReference type="EMBL" id="HIT36869.1"/>
    </source>
</evidence>